<feature type="transmembrane region" description="Helical" evidence="5">
    <location>
        <begin position="494"/>
        <end position="514"/>
    </location>
</feature>
<feature type="transmembrane region" description="Helical" evidence="5">
    <location>
        <begin position="408"/>
        <end position="425"/>
    </location>
</feature>
<evidence type="ECO:0000256" key="2">
    <source>
        <dbReference type="ARBA" id="ARBA00022692"/>
    </source>
</evidence>
<feature type="transmembrane region" description="Helical" evidence="5">
    <location>
        <begin position="258"/>
        <end position="279"/>
    </location>
</feature>
<dbReference type="RefSeq" id="XP_015267424.1">
    <property type="nucleotide sequence ID" value="XM_015411938.1"/>
</dbReference>
<evidence type="ECO:0000313" key="7">
    <source>
        <dbReference type="Proteomes" id="UP000694871"/>
    </source>
</evidence>
<dbReference type="PROSITE" id="PS50850">
    <property type="entry name" value="MFS"/>
    <property type="match status" value="1"/>
</dbReference>
<dbReference type="Proteomes" id="UP000694871">
    <property type="component" value="Unplaced"/>
</dbReference>
<dbReference type="Gene3D" id="1.20.1250.20">
    <property type="entry name" value="MFS general substrate transporter like domains"/>
    <property type="match status" value="1"/>
</dbReference>
<reference evidence="8" key="1">
    <citation type="submission" date="2025-08" db="UniProtKB">
        <authorList>
            <consortium name="RefSeq"/>
        </authorList>
    </citation>
    <scope>IDENTIFICATION</scope>
</reference>
<keyword evidence="2 5" id="KW-0812">Transmembrane</keyword>
<proteinExistence type="predicted"/>
<name>A0ABM1K137_GEKJA</name>
<keyword evidence="4 5" id="KW-0472">Membrane</keyword>
<protein>
    <submittedName>
        <fullName evidence="8">Solute carrier family 22 member 20-like</fullName>
    </submittedName>
</protein>
<dbReference type="SUPFAM" id="SSF103473">
    <property type="entry name" value="MFS general substrate transporter"/>
    <property type="match status" value="1"/>
</dbReference>
<organism evidence="7 8">
    <name type="scientific">Gekko japonicus</name>
    <name type="common">Schlegel's Japanese gecko</name>
    <dbReference type="NCBI Taxonomy" id="146911"/>
    <lineage>
        <taxon>Eukaryota</taxon>
        <taxon>Metazoa</taxon>
        <taxon>Chordata</taxon>
        <taxon>Craniata</taxon>
        <taxon>Vertebrata</taxon>
        <taxon>Euteleostomi</taxon>
        <taxon>Lepidosauria</taxon>
        <taxon>Squamata</taxon>
        <taxon>Bifurcata</taxon>
        <taxon>Gekkota</taxon>
        <taxon>Gekkonidae</taxon>
        <taxon>Gekkoninae</taxon>
        <taxon>Gekko</taxon>
    </lineage>
</organism>
<evidence type="ECO:0000256" key="3">
    <source>
        <dbReference type="ARBA" id="ARBA00022989"/>
    </source>
</evidence>
<dbReference type="Pfam" id="PF00083">
    <property type="entry name" value="Sugar_tr"/>
    <property type="match status" value="1"/>
</dbReference>
<feature type="transmembrane region" description="Helical" evidence="5">
    <location>
        <begin position="201"/>
        <end position="221"/>
    </location>
</feature>
<dbReference type="InterPro" id="IPR020846">
    <property type="entry name" value="MFS_dom"/>
</dbReference>
<comment type="subcellular location">
    <subcellularLocation>
        <location evidence="1">Membrane</location>
        <topology evidence="1">Multi-pass membrane protein</topology>
    </subcellularLocation>
</comment>
<feature type="transmembrane region" description="Helical" evidence="5">
    <location>
        <begin position="233"/>
        <end position="252"/>
    </location>
</feature>
<feature type="domain" description="Major facilitator superfamily (MFS) profile" evidence="6">
    <location>
        <begin position="86"/>
        <end position="519"/>
    </location>
</feature>
<evidence type="ECO:0000313" key="8">
    <source>
        <dbReference type="RefSeq" id="XP_015267424.1"/>
    </source>
</evidence>
<dbReference type="InterPro" id="IPR036259">
    <property type="entry name" value="MFS_trans_sf"/>
</dbReference>
<evidence type="ECO:0000259" key="6">
    <source>
        <dbReference type="PROSITE" id="PS50850"/>
    </source>
</evidence>
<sequence>MAFNDVLESIGGVGCFQISQVLFLVIPVCLIACHNFLQNFTAAIPDYHCKPSIQGNQTFLSNFTAEEGILLKAFIPMGRNQKPERCLQFATIQWHLLNPNTTVAENVTEKHTQPCVGGWVYDTTVFESTIVSEWDLVCDLQTLRDVAQSIYMAGVLAGAIVFGVLSDRFGRRIPLISSYLQIAITGISTAFLPSFSSYCVFRFMAGMTFSGIVLNSFSLILEWTPTKGRTVAGACLGYFVTFGQIILAGVAYKIRNWRWLQFAVSVPFFIAFLCSWKLLESPRWLLLHKKSHRAIRNLKKVAAINGKTEEGEKITQQVLNSHMQTETSKLKSSHTIFDLFRTPALRRVTCCLMVIWFSSSFSYYGLAMDVQKFGLNVYIVQMMFGALDLPAVLLSTFTMIFVGRRVTIAGFFTVGGLMVLVNMFVPEELQTLRTAQAALGKGCLASSFIGAYQYSGELYPTEIRQTGMGFVSMQARIGAMVAPLIYMLRDSFPVLPSLIFGAAPLLAGVITCFLTETRHSPLLETIAEMEQRARKVQPLKEEEISLQQQATAHSKDSV</sequence>
<dbReference type="InterPro" id="IPR005828">
    <property type="entry name" value="MFS_sugar_transport-like"/>
</dbReference>
<evidence type="ECO:0000256" key="1">
    <source>
        <dbReference type="ARBA" id="ARBA00004141"/>
    </source>
</evidence>
<keyword evidence="7" id="KW-1185">Reference proteome</keyword>
<feature type="transmembrane region" description="Helical" evidence="5">
    <location>
        <begin position="348"/>
        <end position="366"/>
    </location>
</feature>
<evidence type="ECO:0000256" key="5">
    <source>
        <dbReference type="SAM" id="Phobius"/>
    </source>
</evidence>
<evidence type="ECO:0000256" key="4">
    <source>
        <dbReference type="ARBA" id="ARBA00023136"/>
    </source>
</evidence>
<dbReference type="GeneID" id="107111041"/>
<feature type="transmembrane region" description="Helical" evidence="5">
    <location>
        <begin position="378"/>
        <end position="401"/>
    </location>
</feature>
<accession>A0ABM1K137</accession>
<keyword evidence="3 5" id="KW-1133">Transmembrane helix</keyword>
<feature type="transmembrane region" description="Helical" evidence="5">
    <location>
        <begin position="146"/>
        <end position="165"/>
    </location>
</feature>
<dbReference type="PANTHER" id="PTHR24064">
    <property type="entry name" value="SOLUTE CARRIER FAMILY 22 MEMBER"/>
    <property type="match status" value="1"/>
</dbReference>
<gene>
    <name evidence="8" type="primary">LOC107111041</name>
</gene>